<name>A0ABP9N0W8_9GAMM</name>
<dbReference type="RefSeq" id="WP_345488507.1">
    <property type="nucleotide sequence ID" value="NZ_BAABHY010000001.1"/>
</dbReference>
<reference evidence="2" key="1">
    <citation type="journal article" date="2019" name="Int. J. Syst. Evol. Microbiol.">
        <title>The Global Catalogue of Microorganisms (GCM) 10K type strain sequencing project: providing services to taxonomists for standard genome sequencing and annotation.</title>
        <authorList>
            <consortium name="The Broad Institute Genomics Platform"/>
            <consortium name="The Broad Institute Genome Sequencing Center for Infectious Disease"/>
            <person name="Wu L."/>
            <person name="Ma J."/>
        </authorList>
    </citation>
    <scope>NUCLEOTIDE SEQUENCE [LARGE SCALE GENOMIC DNA]</scope>
    <source>
        <strain evidence="2">JCM 18050</strain>
    </source>
</reference>
<comment type="caution">
    <text evidence="1">The sequence shown here is derived from an EMBL/GenBank/DDBJ whole genome shotgun (WGS) entry which is preliminary data.</text>
</comment>
<dbReference type="PROSITE" id="PS51257">
    <property type="entry name" value="PROKAR_LIPOPROTEIN"/>
    <property type="match status" value="1"/>
</dbReference>
<accession>A0ABP9N0W8</accession>
<evidence type="ECO:0000313" key="1">
    <source>
        <dbReference type="EMBL" id="GAA5105940.1"/>
    </source>
</evidence>
<sequence>MFKQTLVIASLLSLLVAGCSTDQRYKREVEGNENYLQSSELKPLIVPNGVRVPTESADYHVFKAAREGEVGKNLDIRPPVLPLPTIADSYATYENGMIKLDSPEYSGFWSQIPAILSANNIATERSDKSAIKTGVRLVNRSDEEQPVEATYLLQRRVASGREYITIELTSLKRMGQDISGTTESQYYTAEFFNLLMNQVSSSSSQVNN</sequence>
<dbReference type="InterPro" id="IPR010653">
    <property type="entry name" value="NlpB/DapX"/>
</dbReference>
<organism evidence="1 2">
    <name type="scientific">Orbus sasakiae</name>
    <dbReference type="NCBI Taxonomy" id="1078475"/>
    <lineage>
        <taxon>Bacteria</taxon>
        <taxon>Pseudomonadati</taxon>
        <taxon>Pseudomonadota</taxon>
        <taxon>Gammaproteobacteria</taxon>
        <taxon>Orbales</taxon>
        <taxon>Orbaceae</taxon>
        <taxon>Orbus</taxon>
    </lineage>
</organism>
<evidence type="ECO:0008006" key="3">
    <source>
        <dbReference type="Google" id="ProtNLM"/>
    </source>
</evidence>
<dbReference type="Gene3D" id="3.30.530.50">
    <property type="match status" value="1"/>
</dbReference>
<proteinExistence type="predicted"/>
<dbReference type="EMBL" id="BAABHY010000001">
    <property type="protein sequence ID" value="GAA5105940.1"/>
    <property type="molecule type" value="Genomic_DNA"/>
</dbReference>
<evidence type="ECO:0000313" key="2">
    <source>
        <dbReference type="Proteomes" id="UP001500171"/>
    </source>
</evidence>
<dbReference type="Proteomes" id="UP001500171">
    <property type="component" value="Unassembled WGS sequence"/>
</dbReference>
<dbReference type="Pfam" id="PF06804">
    <property type="entry name" value="Lipoprotein_18"/>
    <property type="match status" value="1"/>
</dbReference>
<keyword evidence="2" id="KW-1185">Reference proteome</keyword>
<gene>
    <name evidence="1" type="ORF">GCM10023211_05200</name>
</gene>
<protein>
    <recommendedName>
        <fullName evidence="3">Outer membrane protein assembly factor BamC</fullName>
    </recommendedName>
</protein>